<evidence type="ECO:0000313" key="2">
    <source>
        <dbReference type="Proteomes" id="UP000076969"/>
    </source>
</evidence>
<dbReference type="Proteomes" id="UP000076969">
    <property type="component" value="Chromosome"/>
</dbReference>
<sequence length="594" mass="66206">MDVKKTGILAMVIFLVGVVGSVSAATPDLPKWVIVPEDALNFADVTLFCPLDAMDVTNNVTLCYVNGTPVNATIVFNTTTGYPKLTTGKIENAFEFTGGTYVQGNINIPATGVLTFVVWGRLIQQDAGYDFPDMLIILGPSWTNIRLEFATGYSANLDAKDRSVFIINNGTAQIGVEWYGDISQWHMYVGKVDFNIKQICLRVDDGEWTCKDFSSLGGLDGLVYNYFRSGDPGYQGLHVWDVDEARIYNRALTDDEIKLLYLAGRKKLSELANFRQISSPFIDISRDRATFYAGLEVSTSDPNGYVPVPESAVNMSITSAPKLVSDYTGAPFYYQGHYWYRADKIQFNLPIQFETVREKGGFSKTVLLNGDKKTFVYEKEFKVTNPTATRLNVVYSVDPTSLGFSVLQYPQFEIDGIRMAEWRPSNSSTLYLISTDSLEPGEISTHWIRSVWTISKEELEFPAKLDDFRSITDWTVAQRMAENAIKGKTDTYVKVIKIDSNADVSNVTVLVPLNVEDEDDVIEAVALTGSRETLQIERLDDGKIVVKVPADAFVSGHAEIKVLYNKSDSWFSNLLEKIRSLMRKILSLFGLGGG</sequence>
<dbReference type="EMBL" id="CP015520">
    <property type="protein sequence ID" value="ANF22054.1"/>
    <property type="molecule type" value="Genomic_DNA"/>
</dbReference>
<dbReference type="STRING" id="1712654.A7C91_01760"/>
<gene>
    <name evidence="1" type="ORF">A7C91_01760</name>
</gene>
<name>A0A172WF46_9EURY</name>
<evidence type="ECO:0008006" key="3">
    <source>
        <dbReference type="Google" id="ProtNLM"/>
    </source>
</evidence>
<reference evidence="2" key="1">
    <citation type="journal article" date="2016" name="Syst. Appl. Microbiol.">
        <title>Thermococcus piezophilus sp. nov., a novel hyperthermophilic and piezophilic archaeon with a broad pressure range for growth, isolated from a deepest hydrothermal vent at the Mid-Cayman Rise.</title>
        <authorList>
            <person name="Dalmasso C."/>
            <person name="Oger P."/>
            <person name="Selva G."/>
            <person name="Courtine D."/>
            <person name="L'Haridon S."/>
            <person name="Garlaschelli A."/>
            <person name="Roussel E."/>
            <person name="Miyazaki J."/>
            <person name="Reveillaud J."/>
            <person name="Jebbar M."/>
            <person name="Takai K."/>
            <person name="Maignien L."/>
            <person name="Alain K."/>
        </authorList>
    </citation>
    <scope>NUCLEOTIDE SEQUENCE [LARGE SCALE GENOMIC DNA]</scope>
    <source>
        <strain evidence="2">CDGS</strain>
    </source>
</reference>
<evidence type="ECO:0000313" key="1">
    <source>
        <dbReference type="EMBL" id="ANF22054.1"/>
    </source>
</evidence>
<dbReference type="InterPro" id="IPR013320">
    <property type="entry name" value="ConA-like_dom_sf"/>
</dbReference>
<dbReference type="SUPFAM" id="SSF49899">
    <property type="entry name" value="Concanavalin A-like lectins/glucanases"/>
    <property type="match status" value="1"/>
</dbReference>
<dbReference type="AlphaFoldDB" id="A0A172WF46"/>
<keyword evidence="2" id="KW-1185">Reference proteome</keyword>
<proteinExistence type="predicted"/>
<organism evidence="1 2">
    <name type="scientific">Thermococcus piezophilus</name>
    <dbReference type="NCBI Taxonomy" id="1712654"/>
    <lineage>
        <taxon>Archaea</taxon>
        <taxon>Methanobacteriati</taxon>
        <taxon>Methanobacteriota</taxon>
        <taxon>Thermococci</taxon>
        <taxon>Thermococcales</taxon>
        <taxon>Thermococcaceae</taxon>
        <taxon>Thermococcus</taxon>
    </lineage>
</organism>
<dbReference type="Gene3D" id="2.60.120.200">
    <property type="match status" value="1"/>
</dbReference>
<dbReference type="KEGG" id="tpie:A7C91_01760"/>
<protein>
    <recommendedName>
        <fullName evidence="3">LamG-like jellyroll fold domain-containing protein</fullName>
    </recommendedName>
</protein>
<accession>A0A172WF46</accession>